<dbReference type="PANTHER" id="PTHR24321:SF15">
    <property type="entry name" value="OXIDOREDUCTASE UCPA"/>
    <property type="match status" value="1"/>
</dbReference>
<dbReference type="Pfam" id="PF00106">
    <property type="entry name" value="adh_short"/>
    <property type="match status" value="1"/>
</dbReference>
<dbReference type="SUPFAM" id="SSF51735">
    <property type="entry name" value="NAD(P)-binding Rossmann-fold domains"/>
    <property type="match status" value="1"/>
</dbReference>
<dbReference type="Pfam" id="PF13561">
    <property type="entry name" value="adh_short_C2"/>
    <property type="match status" value="1"/>
</dbReference>
<evidence type="ECO:0000313" key="5">
    <source>
        <dbReference type="Proteomes" id="UP001501803"/>
    </source>
</evidence>
<dbReference type="EMBL" id="BAABCN010000008">
    <property type="protein sequence ID" value="GAA3884457.1"/>
    <property type="molecule type" value="Genomic_DNA"/>
</dbReference>
<dbReference type="PRINTS" id="PR00081">
    <property type="entry name" value="GDHRDH"/>
</dbReference>
<name>A0ABP7KQ50_9MICO</name>
<dbReference type="PRINTS" id="PR00080">
    <property type="entry name" value="SDRFAMILY"/>
</dbReference>
<dbReference type="CDD" id="cd05233">
    <property type="entry name" value="SDR_c"/>
    <property type="match status" value="1"/>
</dbReference>
<reference evidence="5" key="1">
    <citation type="journal article" date="2019" name="Int. J. Syst. Evol. Microbiol.">
        <title>The Global Catalogue of Microorganisms (GCM) 10K type strain sequencing project: providing services to taxonomists for standard genome sequencing and annotation.</title>
        <authorList>
            <consortium name="The Broad Institute Genomics Platform"/>
            <consortium name="The Broad Institute Genome Sequencing Center for Infectious Disease"/>
            <person name="Wu L."/>
            <person name="Ma J."/>
        </authorList>
    </citation>
    <scope>NUCLEOTIDE SEQUENCE [LARGE SCALE GENOMIC DNA]</scope>
    <source>
        <strain evidence="5">JCM 17021</strain>
    </source>
</reference>
<dbReference type="RefSeq" id="WP_345067850.1">
    <property type="nucleotide sequence ID" value="NZ_BAABCN010000008.1"/>
</dbReference>
<evidence type="ECO:0000256" key="2">
    <source>
        <dbReference type="ARBA" id="ARBA00023002"/>
    </source>
</evidence>
<evidence type="ECO:0000313" key="4">
    <source>
        <dbReference type="EMBL" id="GAA3884457.1"/>
    </source>
</evidence>
<sequence length="270" mass="28431">MRLSNKIAFITGAGSGMGLAAARLFAAEGATVYGADISSDVLDRQFAGIEGAIGVVVDISDSAQVNAAFEKVAEEQGRLDVLINAAGVHAPNKAAADKLTETNIKANEARKSGGDYVPEFLADITDEDFDRVMKINLYGSFYTIRAAVPLLKAAQGGTIVNFASVSAYLSTPMPVYYPASKAAILGLTRELAGELAPFNIRVNSLAPAGINTGMLNSLDPETIEFLMSAQPLKRFGTPEEVAEMLLFLCGENGTYYTGQTFSPSGGMVLL</sequence>
<dbReference type="Proteomes" id="UP001501803">
    <property type="component" value="Unassembled WGS sequence"/>
</dbReference>
<accession>A0ABP7KQ50</accession>
<protein>
    <submittedName>
        <fullName evidence="4">SDR family oxidoreductase</fullName>
    </submittedName>
</protein>
<keyword evidence="5" id="KW-1185">Reference proteome</keyword>
<dbReference type="InterPro" id="IPR002347">
    <property type="entry name" value="SDR_fam"/>
</dbReference>
<organism evidence="4 5">
    <name type="scientific">Leifsonia kafniensis</name>
    <dbReference type="NCBI Taxonomy" id="475957"/>
    <lineage>
        <taxon>Bacteria</taxon>
        <taxon>Bacillati</taxon>
        <taxon>Actinomycetota</taxon>
        <taxon>Actinomycetes</taxon>
        <taxon>Micrococcales</taxon>
        <taxon>Microbacteriaceae</taxon>
        <taxon>Leifsonia</taxon>
    </lineage>
</organism>
<evidence type="ECO:0000256" key="1">
    <source>
        <dbReference type="ARBA" id="ARBA00006484"/>
    </source>
</evidence>
<proteinExistence type="inferred from homology"/>
<dbReference type="InterPro" id="IPR036291">
    <property type="entry name" value="NAD(P)-bd_dom_sf"/>
</dbReference>
<comment type="caution">
    <text evidence="4">The sequence shown here is derived from an EMBL/GenBank/DDBJ whole genome shotgun (WGS) entry which is preliminary data.</text>
</comment>
<comment type="similarity">
    <text evidence="1 3">Belongs to the short-chain dehydrogenases/reductases (SDR) family.</text>
</comment>
<dbReference type="PANTHER" id="PTHR24321">
    <property type="entry name" value="DEHYDROGENASES, SHORT CHAIN"/>
    <property type="match status" value="1"/>
</dbReference>
<keyword evidence="2" id="KW-0560">Oxidoreductase</keyword>
<gene>
    <name evidence="4" type="ORF">GCM10022381_28300</name>
</gene>
<evidence type="ECO:0000256" key="3">
    <source>
        <dbReference type="RuleBase" id="RU000363"/>
    </source>
</evidence>
<dbReference type="Gene3D" id="3.40.50.720">
    <property type="entry name" value="NAD(P)-binding Rossmann-like Domain"/>
    <property type="match status" value="1"/>
</dbReference>